<gene>
    <name evidence="1" type="ORF">METZ01_LOCUS47874</name>
</gene>
<organism evidence="1">
    <name type="scientific">marine metagenome</name>
    <dbReference type="NCBI Taxonomy" id="408172"/>
    <lineage>
        <taxon>unclassified sequences</taxon>
        <taxon>metagenomes</taxon>
        <taxon>ecological metagenomes</taxon>
    </lineage>
</organism>
<dbReference type="SUPFAM" id="SSF159245">
    <property type="entry name" value="AttH-like"/>
    <property type="match status" value="1"/>
</dbReference>
<reference evidence="1" key="1">
    <citation type="submission" date="2018-05" db="EMBL/GenBank/DDBJ databases">
        <authorList>
            <person name="Lanie J.A."/>
            <person name="Ng W.-L."/>
            <person name="Kazmierczak K.M."/>
            <person name="Andrzejewski T.M."/>
            <person name="Davidsen T.M."/>
            <person name="Wayne K.J."/>
            <person name="Tettelin H."/>
            <person name="Glass J.I."/>
            <person name="Rusch D."/>
            <person name="Podicherti R."/>
            <person name="Tsui H.-C.T."/>
            <person name="Winkler M.E."/>
        </authorList>
    </citation>
    <scope>NUCLEOTIDE SEQUENCE</scope>
</reference>
<dbReference type="AlphaFoldDB" id="A0A381RT21"/>
<proteinExistence type="predicted"/>
<dbReference type="EMBL" id="UINC01002287">
    <property type="protein sequence ID" value="SUZ95020.1"/>
    <property type="molecule type" value="Genomic_DNA"/>
</dbReference>
<evidence type="ECO:0000313" key="1">
    <source>
        <dbReference type="EMBL" id="SUZ95020.1"/>
    </source>
</evidence>
<accession>A0A381RT21</accession>
<name>A0A381RT21_9ZZZZ</name>
<sequence length="363" mass="41825">MLTKADDYPIHQLPIPVSEVGSERNFYDRYFFNGYNQEGDIFFAVALCLYPNLNIMDGSFVFVYEGIQHNYRYSRILDQERLNTKVGALEVQVIEPLKELRVCVEDKEKNFFVDLTFNSRFEAMQEPRMTMKSGPRITMDSTRLTQHGRWKGKIGFQEEQIIIEPETYVGSRDRSWGIRPVGLPDSQPLSPAQIPQFYWLWCPANFKEFASHTFFVDDEKGNPISSHAVIQKKQTDVLVNLSKEVIYKPGTRRVSKATFVAESSDGTQVKTVIEPKYNMFMCGLGYMHPEWGHGHFKGENESHYDFYDLKSDPHDPPFLHIQAISKIEITEEGTTTEGCGVLEQLLIGRHKPSNFQDILDLAK</sequence>
<protein>
    <submittedName>
        <fullName evidence="1">Uncharacterized protein</fullName>
    </submittedName>
</protein>